<reference evidence="4" key="1">
    <citation type="journal article" date="2019" name="Int. J. Syst. Evol. Microbiol.">
        <title>The Global Catalogue of Microorganisms (GCM) 10K type strain sequencing project: providing services to taxonomists for standard genome sequencing and annotation.</title>
        <authorList>
            <consortium name="The Broad Institute Genomics Platform"/>
            <consortium name="The Broad Institute Genome Sequencing Center for Infectious Disease"/>
            <person name="Wu L."/>
            <person name="Ma J."/>
        </authorList>
    </citation>
    <scope>NUCLEOTIDE SEQUENCE [LARGE SCALE GENOMIC DNA]</scope>
    <source>
        <strain evidence="4">CGMCC 4.7357</strain>
    </source>
</reference>
<feature type="compositionally biased region" description="Basic residues" evidence="1">
    <location>
        <begin position="104"/>
        <end position="117"/>
    </location>
</feature>
<evidence type="ECO:0000256" key="1">
    <source>
        <dbReference type="SAM" id="MobiDB-lite"/>
    </source>
</evidence>
<gene>
    <name evidence="3" type="ORF">ACFPA8_11465</name>
</gene>
<feature type="compositionally biased region" description="Polar residues" evidence="1">
    <location>
        <begin position="140"/>
        <end position="149"/>
    </location>
</feature>
<feature type="transmembrane region" description="Helical" evidence="2">
    <location>
        <begin position="43"/>
        <end position="64"/>
    </location>
</feature>
<organism evidence="3 4">
    <name type="scientific">Streptomyces ovatisporus</name>
    <dbReference type="NCBI Taxonomy" id="1128682"/>
    <lineage>
        <taxon>Bacteria</taxon>
        <taxon>Bacillati</taxon>
        <taxon>Actinomycetota</taxon>
        <taxon>Actinomycetes</taxon>
        <taxon>Kitasatosporales</taxon>
        <taxon>Streptomycetaceae</taxon>
        <taxon>Streptomyces</taxon>
    </lineage>
</organism>
<keyword evidence="2" id="KW-0472">Membrane</keyword>
<feature type="region of interest" description="Disordered" evidence="1">
    <location>
        <begin position="1"/>
        <end position="28"/>
    </location>
</feature>
<keyword evidence="2" id="KW-0812">Transmembrane</keyword>
<evidence type="ECO:0000256" key="2">
    <source>
        <dbReference type="SAM" id="Phobius"/>
    </source>
</evidence>
<dbReference type="Proteomes" id="UP001595997">
    <property type="component" value="Unassembled WGS sequence"/>
</dbReference>
<proteinExistence type="predicted"/>
<sequence length="149" mass="15279">MSLSPTDAHAGGRRRHGTDQGGDPDVPVFLDSTGRRALLLRRAGIVVGAAFLVYGVMLGVAFMGGPSLAPSGLSPFDSVGSAQDAGTDRVRQDGSPSAKDSARPCRKQCRKNCRQRPGKPCGKGTFGRTADGPGRAVPTRSASSSAGGR</sequence>
<name>A0ABV9A7L3_9ACTN</name>
<keyword evidence="4" id="KW-1185">Reference proteome</keyword>
<accession>A0ABV9A7L3</accession>
<comment type="caution">
    <text evidence="3">The sequence shown here is derived from an EMBL/GenBank/DDBJ whole genome shotgun (WGS) entry which is preliminary data.</text>
</comment>
<dbReference type="RefSeq" id="WP_386446386.1">
    <property type="nucleotide sequence ID" value="NZ_JBHSFH010000006.1"/>
</dbReference>
<evidence type="ECO:0000313" key="3">
    <source>
        <dbReference type="EMBL" id="MFC4494750.1"/>
    </source>
</evidence>
<keyword evidence="2" id="KW-1133">Transmembrane helix</keyword>
<dbReference type="EMBL" id="JBHSFH010000006">
    <property type="protein sequence ID" value="MFC4494750.1"/>
    <property type="molecule type" value="Genomic_DNA"/>
</dbReference>
<evidence type="ECO:0000313" key="4">
    <source>
        <dbReference type="Proteomes" id="UP001595997"/>
    </source>
</evidence>
<protein>
    <submittedName>
        <fullName evidence="3">Uncharacterized protein</fullName>
    </submittedName>
</protein>
<feature type="region of interest" description="Disordered" evidence="1">
    <location>
        <begin position="71"/>
        <end position="149"/>
    </location>
</feature>